<dbReference type="PROSITE" id="PS50943">
    <property type="entry name" value="HTH_CROC1"/>
    <property type="match status" value="1"/>
</dbReference>
<proteinExistence type="predicted"/>
<dbReference type="GO" id="GO:0003677">
    <property type="term" value="F:DNA binding"/>
    <property type="evidence" value="ECO:0007669"/>
    <property type="project" value="InterPro"/>
</dbReference>
<dbReference type="PATRIC" id="fig|1350482.3.peg.3088"/>
<dbReference type="AlphaFoldDB" id="A0A0M0F5V1"/>
<evidence type="ECO:0000256" key="1">
    <source>
        <dbReference type="SAM" id="MobiDB-lite"/>
    </source>
</evidence>
<reference evidence="3 4" key="1">
    <citation type="journal article" date="2015" name="Sci. Rep.">
        <title>Functional and structural properties of a novel cellulosome-like multienzyme complex: efficient glycoside hydrolysis of water-insoluble 7-xylosyl-10-deacetylpaclitaxel.</title>
        <authorList>
            <person name="Dou T.Y."/>
            <person name="Luan H.W."/>
            <person name="Ge G.B."/>
            <person name="Dong M.M."/>
            <person name="Zou H.F."/>
            <person name="He Y.Q."/>
            <person name="Cui P."/>
            <person name="Wang J.Y."/>
            <person name="Hao D.C."/>
            <person name="Yang S.L."/>
            <person name="Yang L."/>
        </authorList>
    </citation>
    <scope>NUCLEOTIDE SEQUENCE [LARGE SCALE GENOMIC DNA]</scope>
    <source>
        <strain evidence="3 4">F16</strain>
    </source>
</reference>
<sequence length="145" mass="15890">MMNGREIRAARERAGMTQGELAQRVGVSLRTVGNWERGDTVPMNRASAVESALAQWLDRGDAEGPRLASASDGELLAEIARRFERGARDRQASDGPGVVIPMKRDNGAPVEQLFEERATVSDERAVAFEDDPALDEEIEAQQQEP</sequence>
<name>A0A0M0F5V1_CELCE</name>
<dbReference type="InterPro" id="IPR010982">
    <property type="entry name" value="Lambda_DNA-bd_dom_sf"/>
</dbReference>
<dbReference type="SMART" id="SM00530">
    <property type="entry name" value="HTH_XRE"/>
    <property type="match status" value="1"/>
</dbReference>
<dbReference type="Pfam" id="PF01381">
    <property type="entry name" value="HTH_3"/>
    <property type="match status" value="1"/>
</dbReference>
<dbReference type="SUPFAM" id="SSF47413">
    <property type="entry name" value="lambda repressor-like DNA-binding domains"/>
    <property type="match status" value="1"/>
</dbReference>
<accession>A0A0M0F5V1</accession>
<feature type="domain" description="HTH cro/C1-type" evidence="2">
    <location>
        <begin position="7"/>
        <end position="42"/>
    </location>
</feature>
<gene>
    <name evidence="3" type="ORF">M768_13745</name>
</gene>
<evidence type="ECO:0000259" key="2">
    <source>
        <dbReference type="PROSITE" id="PS50943"/>
    </source>
</evidence>
<dbReference type="InterPro" id="IPR001387">
    <property type="entry name" value="Cro/C1-type_HTH"/>
</dbReference>
<dbReference type="EMBL" id="ATNL01000011">
    <property type="protein sequence ID" value="KON72566.1"/>
    <property type="molecule type" value="Genomic_DNA"/>
</dbReference>
<organism evidence="3 4">
    <name type="scientific">Cellulosimicrobium cellulans F16</name>
    <dbReference type="NCBI Taxonomy" id="1350482"/>
    <lineage>
        <taxon>Bacteria</taxon>
        <taxon>Bacillati</taxon>
        <taxon>Actinomycetota</taxon>
        <taxon>Actinomycetes</taxon>
        <taxon>Micrococcales</taxon>
        <taxon>Promicromonosporaceae</taxon>
        <taxon>Cellulosimicrobium</taxon>
    </lineage>
</organism>
<dbReference type="CDD" id="cd00093">
    <property type="entry name" value="HTH_XRE"/>
    <property type="match status" value="1"/>
</dbReference>
<keyword evidence="4" id="KW-1185">Reference proteome</keyword>
<comment type="caution">
    <text evidence="3">The sequence shown here is derived from an EMBL/GenBank/DDBJ whole genome shotgun (WGS) entry which is preliminary data.</text>
</comment>
<evidence type="ECO:0000313" key="3">
    <source>
        <dbReference type="EMBL" id="KON72566.1"/>
    </source>
</evidence>
<feature type="region of interest" description="Disordered" evidence="1">
    <location>
        <begin position="87"/>
        <end position="106"/>
    </location>
</feature>
<evidence type="ECO:0000313" key="4">
    <source>
        <dbReference type="Proteomes" id="UP000037387"/>
    </source>
</evidence>
<dbReference type="Proteomes" id="UP000037387">
    <property type="component" value="Unassembled WGS sequence"/>
</dbReference>
<dbReference type="Gene3D" id="1.10.260.40">
    <property type="entry name" value="lambda repressor-like DNA-binding domains"/>
    <property type="match status" value="1"/>
</dbReference>
<protein>
    <recommendedName>
        <fullName evidence="2">HTH cro/C1-type domain-containing protein</fullName>
    </recommendedName>
</protein>